<sequence>MEKLVFGYLALAILVSALLVVFSRNAVKAVLWSLVLFLHQAVLFLTLQAEFLAAIQIIVYAGAVLVLFLFVVYLINLREEITWPRFLSAYPLAFLAILFLLALSGAALSGFRPAPPKGILTAGALLAQGHTRILGEHLFREYVLAFEAAGVLLLVAVLGAVVLVRRIREEGR</sequence>
<comment type="function">
    <text evidence="2">NDH-1 shuttles electrons from NADH, via FMN and iron-sulfur (Fe-S) centers, to quinones in the respiratory chain. Couples the redox reaction to proton translocation (for every two electrons transferred, four hydrogen ions are translocated across the cytoplasmic membrane), and thus conserves the redox energy in a proton gradient.</text>
</comment>
<dbReference type="Gene3D" id="1.20.120.1200">
    <property type="entry name" value="NADH-ubiquinone/plastoquinone oxidoreductase chain 6, subunit NuoJ"/>
    <property type="match status" value="1"/>
</dbReference>
<name>A0A7C3CHC4_9BACT</name>
<comment type="caution">
    <text evidence="3">The sequence shown here is derived from an EMBL/GenBank/DDBJ whole genome shotgun (WGS) entry which is preliminary data.</text>
</comment>
<feature type="transmembrane region" description="Helical" evidence="2">
    <location>
        <begin position="53"/>
        <end position="75"/>
    </location>
</feature>
<dbReference type="GO" id="GO:0048038">
    <property type="term" value="F:quinone binding"/>
    <property type="evidence" value="ECO:0007669"/>
    <property type="project" value="UniProtKB-UniRule"/>
</dbReference>
<comment type="catalytic activity">
    <reaction evidence="2">
        <text>a quinone + NADH + 5 H(+)(in) = a quinol + NAD(+) + 4 H(+)(out)</text>
        <dbReference type="Rhea" id="RHEA:57888"/>
        <dbReference type="ChEBI" id="CHEBI:15378"/>
        <dbReference type="ChEBI" id="CHEBI:24646"/>
        <dbReference type="ChEBI" id="CHEBI:57540"/>
        <dbReference type="ChEBI" id="CHEBI:57945"/>
        <dbReference type="ChEBI" id="CHEBI:132124"/>
    </reaction>
</comment>
<dbReference type="Proteomes" id="UP000886043">
    <property type="component" value="Unassembled WGS sequence"/>
</dbReference>
<keyword evidence="2" id="KW-1133">Transmembrane helix</keyword>
<feature type="transmembrane region" description="Helical" evidence="2">
    <location>
        <begin position="6"/>
        <end position="22"/>
    </location>
</feature>
<dbReference type="GO" id="GO:0005886">
    <property type="term" value="C:plasma membrane"/>
    <property type="evidence" value="ECO:0007669"/>
    <property type="project" value="UniProtKB-SubCell"/>
</dbReference>
<evidence type="ECO:0000256" key="1">
    <source>
        <dbReference type="ARBA" id="ARBA00005698"/>
    </source>
</evidence>
<keyword evidence="2" id="KW-1003">Cell membrane</keyword>
<comment type="subcellular location">
    <subcellularLocation>
        <location evidence="2">Cell membrane</location>
        <topology evidence="2">Multi-pass membrane protein</topology>
    </subcellularLocation>
</comment>
<keyword evidence="2" id="KW-0874">Quinone</keyword>
<evidence type="ECO:0000313" key="3">
    <source>
        <dbReference type="EMBL" id="HFC98710.1"/>
    </source>
</evidence>
<dbReference type="PANTHER" id="PTHR33269">
    <property type="entry name" value="NADH-UBIQUINONE OXIDOREDUCTASE CHAIN 6"/>
    <property type="match status" value="1"/>
</dbReference>
<dbReference type="InterPro" id="IPR001457">
    <property type="entry name" value="NADH_UbQ/plastoQ_OxRdtase_su6"/>
</dbReference>
<dbReference type="GO" id="GO:0008137">
    <property type="term" value="F:NADH dehydrogenase (ubiquinone) activity"/>
    <property type="evidence" value="ECO:0007669"/>
    <property type="project" value="UniProtKB-UniRule"/>
</dbReference>
<dbReference type="PANTHER" id="PTHR33269:SF17">
    <property type="entry name" value="NADH-UBIQUINONE OXIDOREDUCTASE CHAIN 6"/>
    <property type="match status" value="1"/>
</dbReference>
<evidence type="ECO:0000256" key="2">
    <source>
        <dbReference type="RuleBase" id="RU004429"/>
    </source>
</evidence>
<feature type="transmembrane region" description="Helical" evidence="2">
    <location>
        <begin position="87"/>
        <end position="108"/>
    </location>
</feature>
<comment type="similarity">
    <text evidence="1 2">Belongs to the complex I subunit 6 family.</text>
</comment>
<keyword evidence="2" id="KW-0520">NAD</keyword>
<protein>
    <recommendedName>
        <fullName evidence="2">NADH-quinone oxidoreductase subunit J</fullName>
        <ecNumber evidence="2">7.1.1.-</ecNumber>
    </recommendedName>
</protein>
<dbReference type="EMBL" id="DRMH01000133">
    <property type="protein sequence ID" value="HFC98710.1"/>
    <property type="molecule type" value="Genomic_DNA"/>
</dbReference>
<feature type="transmembrane region" description="Helical" evidence="2">
    <location>
        <begin position="142"/>
        <end position="164"/>
    </location>
</feature>
<reference evidence="3" key="1">
    <citation type="journal article" date="2020" name="mSystems">
        <title>Genome- and Community-Level Interaction Insights into Carbon Utilization and Element Cycling Functions of Hydrothermarchaeota in Hydrothermal Sediment.</title>
        <authorList>
            <person name="Zhou Z."/>
            <person name="Liu Y."/>
            <person name="Xu W."/>
            <person name="Pan J."/>
            <person name="Luo Z.H."/>
            <person name="Li M."/>
        </authorList>
    </citation>
    <scope>NUCLEOTIDE SEQUENCE [LARGE SCALE GENOMIC DNA]</scope>
    <source>
        <strain evidence="3">HyVt-483</strain>
    </source>
</reference>
<keyword evidence="2" id="KW-0472">Membrane</keyword>
<dbReference type="Pfam" id="PF00499">
    <property type="entry name" value="Oxidored_q3"/>
    <property type="match status" value="1"/>
</dbReference>
<dbReference type="EC" id="7.1.1.-" evidence="2"/>
<feature type="transmembrane region" description="Helical" evidence="2">
    <location>
        <begin position="29"/>
        <end position="47"/>
    </location>
</feature>
<proteinExistence type="inferred from homology"/>
<gene>
    <name evidence="3" type="ORF">ENJ40_09710</name>
</gene>
<dbReference type="InterPro" id="IPR042106">
    <property type="entry name" value="Nuo/plastoQ_OxRdtase_6_NuoJ"/>
</dbReference>
<dbReference type="AlphaFoldDB" id="A0A7C3CHC4"/>
<accession>A0A7C3CHC4</accession>
<organism evidence="3">
    <name type="scientific">Thermosulfurimonas dismutans</name>
    <dbReference type="NCBI Taxonomy" id="999894"/>
    <lineage>
        <taxon>Bacteria</taxon>
        <taxon>Pseudomonadati</taxon>
        <taxon>Thermodesulfobacteriota</taxon>
        <taxon>Thermodesulfobacteria</taxon>
        <taxon>Thermodesulfobacteriales</taxon>
        <taxon>Thermodesulfobacteriaceae</taxon>
        <taxon>Thermosulfurimonas</taxon>
    </lineage>
</organism>
<keyword evidence="2" id="KW-0812">Transmembrane</keyword>